<comment type="caution">
    <text evidence="8">The sequence shown here is derived from an EMBL/GenBank/DDBJ whole genome shotgun (WGS) entry which is preliminary data.</text>
</comment>
<sequence>MPFANRTNHLKPEGAYEVLARANQLETAGKEIIHLEIGQPDYPTFENVSRAGIAAIRDGKTRYTSPSGMPSLREAIAEQASQQRGIEIHPEEVIVSPGGKPNLFFPTLALIEPGDEVIYPNPGFPTYEAMIKVAGGVPVAVPLLEQNQFSFDLEAFDRLINQKTKLIILNSPSNPTGGVIPSADLEHIASQAKRYDCWVMSDELYTRIVYDDLEAPSIASLPGMKEHTIIVDGFSKTYSMTGWRLGFGIMPKELADRVGLLLTHAVGSTAHFTQFAGLEAITGPQEMVDVVVTEYQRRRDAVVDGLNALPGIVCQKPQGAFYVFPNITGTGMGSSELANLILEEAGVALLPGNSFGKHGEGYLRISYANSMQNIHKALESVRLIL</sequence>
<dbReference type="PANTHER" id="PTHR46383:SF1">
    <property type="entry name" value="ASPARTATE AMINOTRANSFERASE"/>
    <property type="match status" value="1"/>
</dbReference>
<dbReference type="Pfam" id="PF00155">
    <property type="entry name" value="Aminotran_1_2"/>
    <property type="match status" value="1"/>
</dbReference>
<comment type="cofactor">
    <cofactor evidence="1 6">
        <name>pyridoxal 5'-phosphate</name>
        <dbReference type="ChEBI" id="CHEBI:597326"/>
    </cofactor>
</comment>
<name>A0A8J6NLC7_9CHLR</name>
<proteinExistence type="inferred from homology"/>
<dbReference type="PROSITE" id="PS00105">
    <property type="entry name" value="AA_TRANSFER_CLASS_1"/>
    <property type="match status" value="1"/>
</dbReference>
<dbReference type="GO" id="GO:0008483">
    <property type="term" value="F:transaminase activity"/>
    <property type="evidence" value="ECO:0007669"/>
    <property type="project" value="UniProtKB-KW"/>
</dbReference>
<dbReference type="InterPro" id="IPR015421">
    <property type="entry name" value="PyrdxlP-dep_Trfase_major"/>
</dbReference>
<dbReference type="InterPro" id="IPR015422">
    <property type="entry name" value="PyrdxlP-dep_Trfase_small"/>
</dbReference>
<feature type="domain" description="Aminotransferase class I/classII large" evidence="7">
    <location>
        <begin position="31"/>
        <end position="380"/>
    </location>
</feature>
<dbReference type="InterPro" id="IPR050596">
    <property type="entry name" value="AspAT/PAT-like"/>
</dbReference>
<organism evidence="8 9">
    <name type="scientific">Candidatus Desulfolinea nitratireducens</name>
    <dbReference type="NCBI Taxonomy" id="2841698"/>
    <lineage>
        <taxon>Bacteria</taxon>
        <taxon>Bacillati</taxon>
        <taxon>Chloroflexota</taxon>
        <taxon>Anaerolineae</taxon>
        <taxon>Anaerolineales</taxon>
        <taxon>Anaerolineales incertae sedis</taxon>
        <taxon>Candidatus Desulfolinea</taxon>
    </lineage>
</organism>
<evidence type="ECO:0000256" key="6">
    <source>
        <dbReference type="RuleBase" id="RU000481"/>
    </source>
</evidence>
<evidence type="ECO:0000256" key="3">
    <source>
        <dbReference type="ARBA" id="ARBA00022576"/>
    </source>
</evidence>
<dbReference type="SUPFAM" id="SSF53383">
    <property type="entry name" value="PLP-dependent transferases"/>
    <property type="match status" value="1"/>
</dbReference>
<evidence type="ECO:0000313" key="8">
    <source>
        <dbReference type="EMBL" id="MBC8335328.1"/>
    </source>
</evidence>
<evidence type="ECO:0000313" key="9">
    <source>
        <dbReference type="Proteomes" id="UP000614469"/>
    </source>
</evidence>
<dbReference type="GO" id="GO:0030170">
    <property type="term" value="F:pyridoxal phosphate binding"/>
    <property type="evidence" value="ECO:0007669"/>
    <property type="project" value="InterPro"/>
</dbReference>
<dbReference type="Gene3D" id="3.90.1150.10">
    <property type="entry name" value="Aspartate Aminotransferase, domain 1"/>
    <property type="match status" value="1"/>
</dbReference>
<dbReference type="InterPro" id="IPR015424">
    <property type="entry name" value="PyrdxlP-dep_Trfase"/>
</dbReference>
<dbReference type="GO" id="GO:0006520">
    <property type="term" value="P:amino acid metabolic process"/>
    <property type="evidence" value="ECO:0007669"/>
    <property type="project" value="InterPro"/>
</dbReference>
<dbReference type="FunFam" id="3.40.640.10:FF:000033">
    <property type="entry name" value="Aspartate aminotransferase"/>
    <property type="match status" value="1"/>
</dbReference>
<comment type="similarity">
    <text evidence="2 6">Belongs to the class-I pyridoxal-phosphate-dependent aminotransferase family.</text>
</comment>
<dbReference type="Gene3D" id="3.40.640.10">
    <property type="entry name" value="Type I PLP-dependent aspartate aminotransferase-like (Major domain)"/>
    <property type="match status" value="1"/>
</dbReference>
<dbReference type="InterPro" id="IPR004838">
    <property type="entry name" value="NHTrfase_class1_PyrdxlP-BS"/>
</dbReference>
<reference evidence="8 9" key="1">
    <citation type="submission" date="2020-08" db="EMBL/GenBank/DDBJ databases">
        <title>Bridging the membrane lipid divide: bacteria of the FCB group superphylum have the potential to synthesize archaeal ether lipids.</title>
        <authorList>
            <person name="Villanueva L."/>
            <person name="Von Meijenfeldt F.A.B."/>
            <person name="Westbye A.B."/>
            <person name="Yadav S."/>
            <person name="Hopmans E.C."/>
            <person name="Dutilh B.E."/>
            <person name="Sinninghe Damste J.S."/>
        </authorList>
    </citation>
    <scope>NUCLEOTIDE SEQUENCE [LARGE SCALE GENOMIC DNA]</scope>
    <source>
        <strain evidence="8">NIOZ-UU36</strain>
    </source>
</reference>
<dbReference type="Proteomes" id="UP000614469">
    <property type="component" value="Unassembled WGS sequence"/>
</dbReference>
<evidence type="ECO:0000259" key="7">
    <source>
        <dbReference type="Pfam" id="PF00155"/>
    </source>
</evidence>
<keyword evidence="3 6" id="KW-0032">Aminotransferase</keyword>
<gene>
    <name evidence="8" type="ORF">H8E29_08700</name>
</gene>
<evidence type="ECO:0000256" key="2">
    <source>
        <dbReference type="ARBA" id="ARBA00007441"/>
    </source>
</evidence>
<protein>
    <recommendedName>
        <fullName evidence="6">Aminotransferase</fullName>
        <ecNumber evidence="6">2.6.1.-</ecNumber>
    </recommendedName>
</protein>
<dbReference type="AlphaFoldDB" id="A0A8J6NLC7"/>
<evidence type="ECO:0000256" key="4">
    <source>
        <dbReference type="ARBA" id="ARBA00022679"/>
    </source>
</evidence>
<dbReference type="InterPro" id="IPR004839">
    <property type="entry name" value="Aminotransferase_I/II_large"/>
</dbReference>
<keyword evidence="5" id="KW-0663">Pyridoxal phosphate</keyword>
<dbReference type="CDD" id="cd00609">
    <property type="entry name" value="AAT_like"/>
    <property type="match status" value="1"/>
</dbReference>
<evidence type="ECO:0000256" key="1">
    <source>
        <dbReference type="ARBA" id="ARBA00001933"/>
    </source>
</evidence>
<keyword evidence="4 6" id="KW-0808">Transferase</keyword>
<dbReference type="PANTHER" id="PTHR46383">
    <property type="entry name" value="ASPARTATE AMINOTRANSFERASE"/>
    <property type="match status" value="1"/>
</dbReference>
<accession>A0A8J6NLC7</accession>
<dbReference type="EMBL" id="JACNJN010000104">
    <property type="protein sequence ID" value="MBC8335328.1"/>
    <property type="molecule type" value="Genomic_DNA"/>
</dbReference>
<evidence type="ECO:0000256" key="5">
    <source>
        <dbReference type="ARBA" id="ARBA00022898"/>
    </source>
</evidence>
<dbReference type="EC" id="2.6.1.-" evidence="6"/>